<keyword evidence="1" id="KW-1133">Transmembrane helix</keyword>
<accession>A0A3G2L519</accession>
<dbReference type="InterPro" id="IPR050640">
    <property type="entry name" value="Bact_2-comp_sensor_kinase"/>
</dbReference>
<name>A0A3G2L519_9FLAO</name>
<dbReference type="KEGG" id="emar:D1013_08265"/>
<dbReference type="OrthoDB" id="9809908at2"/>
<gene>
    <name evidence="3" type="ORF">D1013_08265</name>
</gene>
<evidence type="ECO:0000313" key="3">
    <source>
        <dbReference type="EMBL" id="AYN67359.1"/>
    </source>
</evidence>
<keyword evidence="1" id="KW-0812">Transmembrane</keyword>
<evidence type="ECO:0000256" key="1">
    <source>
        <dbReference type="SAM" id="Phobius"/>
    </source>
</evidence>
<dbReference type="AlphaFoldDB" id="A0A3G2L519"/>
<dbReference type="EMBL" id="CP032050">
    <property type="protein sequence ID" value="AYN67359.1"/>
    <property type="molecule type" value="Genomic_DNA"/>
</dbReference>
<feature type="transmembrane region" description="Helical" evidence="1">
    <location>
        <begin position="12"/>
        <end position="31"/>
    </location>
</feature>
<dbReference type="InterPro" id="IPR010559">
    <property type="entry name" value="Sig_transdc_His_kin_internal"/>
</dbReference>
<feature type="transmembrane region" description="Helical" evidence="1">
    <location>
        <begin position="43"/>
        <end position="63"/>
    </location>
</feature>
<evidence type="ECO:0000313" key="4">
    <source>
        <dbReference type="Proteomes" id="UP000276309"/>
    </source>
</evidence>
<proteinExistence type="predicted"/>
<dbReference type="PANTHER" id="PTHR34220">
    <property type="entry name" value="SENSOR HISTIDINE KINASE YPDA"/>
    <property type="match status" value="1"/>
</dbReference>
<dbReference type="Pfam" id="PF06580">
    <property type="entry name" value="His_kinase"/>
    <property type="match status" value="1"/>
</dbReference>
<protein>
    <recommendedName>
        <fullName evidence="2">Signal transduction histidine kinase internal region domain-containing protein</fullName>
    </recommendedName>
</protein>
<dbReference type="Proteomes" id="UP000276309">
    <property type="component" value="Chromosome"/>
</dbReference>
<feature type="domain" description="Signal transduction histidine kinase internal region" evidence="2">
    <location>
        <begin position="143"/>
        <end position="220"/>
    </location>
</feature>
<reference evidence="3 4" key="1">
    <citation type="submission" date="2018-08" db="EMBL/GenBank/DDBJ databases">
        <title>The reduced genetic potential of extracellular carbohydrate catabolism in Euzebyella marina RN62, a Flavobacteriia bacterium isolated from the hadal water.</title>
        <authorList>
            <person name="Xue C."/>
        </authorList>
    </citation>
    <scope>NUCLEOTIDE SEQUENCE [LARGE SCALE GENOMIC DNA]</scope>
    <source>
        <strain evidence="3 4">RN62</strain>
    </source>
</reference>
<sequence length="330" mass="39011">MVKKKLQSKILIHTVIWLFFVLIISSQIYLHTSEVPYNFFTRILFNISLFYINYSILVPYFLLREKRIWYVTLVLLLCFIAMQIHISLDIYIQSGFLMNGVAKAFTAVSILLYIFLGSTIRVFEEWRRNELKKRKIQEERNMTELKALKNQINPHFLFNSLNNIYSLVVKESKKAPMQIIMLSDLMRYMLYQTDDEFVYLKSEIEYLQNYVALQKMRLYNNAGVRLQVIGELEGQRIRPLLFVSIVENAFKYGTYNVNDVLIEILFKIKGNNIYFECRNKIGGEIKETADSGIGLKNTKERFELLYPDKHDITIRSTDEIFEIGIHLNLI</sequence>
<dbReference type="PANTHER" id="PTHR34220:SF7">
    <property type="entry name" value="SENSOR HISTIDINE KINASE YPDA"/>
    <property type="match status" value="1"/>
</dbReference>
<dbReference type="GO" id="GO:0000155">
    <property type="term" value="F:phosphorelay sensor kinase activity"/>
    <property type="evidence" value="ECO:0007669"/>
    <property type="project" value="InterPro"/>
</dbReference>
<keyword evidence="1" id="KW-0472">Membrane</keyword>
<feature type="transmembrane region" description="Helical" evidence="1">
    <location>
        <begin position="70"/>
        <end position="92"/>
    </location>
</feature>
<evidence type="ECO:0000259" key="2">
    <source>
        <dbReference type="Pfam" id="PF06580"/>
    </source>
</evidence>
<keyword evidence="4" id="KW-1185">Reference proteome</keyword>
<dbReference type="GO" id="GO:0016020">
    <property type="term" value="C:membrane"/>
    <property type="evidence" value="ECO:0007669"/>
    <property type="project" value="InterPro"/>
</dbReference>
<feature type="transmembrane region" description="Helical" evidence="1">
    <location>
        <begin position="104"/>
        <end position="123"/>
    </location>
</feature>
<organism evidence="3 4">
    <name type="scientific">Euzebyella marina</name>
    <dbReference type="NCBI Taxonomy" id="1761453"/>
    <lineage>
        <taxon>Bacteria</taxon>
        <taxon>Pseudomonadati</taxon>
        <taxon>Bacteroidota</taxon>
        <taxon>Flavobacteriia</taxon>
        <taxon>Flavobacteriales</taxon>
        <taxon>Flavobacteriaceae</taxon>
        <taxon>Euzebyella</taxon>
    </lineage>
</organism>